<dbReference type="PANTHER" id="PTHR23430">
    <property type="entry name" value="HISTONE H2A"/>
    <property type="match status" value="1"/>
</dbReference>
<dbReference type="PROSITE" id="PS00046">
    <property type="entry name" value="HISTONE_H2A"/>
    <property type="match status" value="1"/>
</dbReference>
<dbReference type="GO" id="GO:0030527">
    <property type="term" value="F:structural constituent of chromatin"/>
    <property type="evidence" value="ECO:0007669"/>
    <property type="project" value="InterPro"/>
</dbReference>
<keyword evidence="5 8" id="KW-0238">DNA-binding</keyword>
<dbReference type="Pfam" id="PF16211">
    <property type="entry name" value="Histone_H2A_C"/>
    <property type="match status" value="1"/>
</dbReference>
<dbReference type="SUPFAM" id="SSF47113">
    <property type="entry name" value="Histone-fold"/>
    <property type="match status" value="1"/>
</dbReference>
<dbReference type="SMART" id="SM00414">
    <property type="entry name" value="H2A"/>
    <property type="match status" value="1"/>
</dbReference>
<feature type="compositionally biased region" description="Basic and acidic residues" evidence="9">
    <location>
        <begin position="17"/>
        <end position="27"/>
    </location>
</feature>
<keyword evidence="7 8" id="KW-0544">Nucleosome core</keyword>
<evidence type="ECO:0000256" key="5">
    <source>
        <dbReference type="ARBA" id="ARBA00023125"/>
    </source>
</evidence>
<evidence type="ECO:0000256" key="2">
    <source>
        <dbReference type="ARBA" id="ARBA00004286"/>
    </source>
</evidence>
<dbReference type="EMBL" id="SNRW01033159">
    <property type="protein sequence ID" value="KAA6356335.1"/>
    <property type="molecule type" value="Genomic_DNA"/>
</dbReference>
<evidence type="ECO:0000313" key="13">
    <source>
        <dbReference type="Proteomes" id="UP000324800"/>
    </source>
</evidence>
<dbReference type="PRINTS" id="PR00620">
    <property type="entry name" value="HISTONEH2A"/>
</dbReference>
<dbReference type="InterPro" id="IPR009072">
    <property type="entry name" value="Histone-fold"/>
</dbReference>
<feature type="region of interest" description="Disordered" evidence="9">
    <location>
        <begin position="1"/>
        <end position="46"/>
    </location>
</feature>
<evidence type="ECO:0000256" key="6">
    <source>
        <dbReference type="ARBA" id="ARBA00023242"/>
    </source>
</evidence>
<dbReference type="InterPro" id="IPR032458">
    <property type="entry name" value="Histone_H2A_CS"/>
</dbReference>
<accession>A0A5J4TFQ9</accession>
<dbReference type="FunFam" id="1.10.20.10:FF:000008">
    <property type="entry name" value="Histone H2A"/>
    <property type="match status" value="1"/>
</dbReference>
<keyword evidence="6 8" id="KW-0539">Nucleus</keyword>
<evidence type="ECO:0000259" key="10">
    <source>
        <dbReference type="Pfam" id="PF00125"/>
    </source>
</evidence>
<name>A0A5J4TFQ9_9EUKA</name>
<evidence type="ECO:0000256" key="9">
    <source>
        <dbReference type="SAM" id="MobiDB-lite"/>
    </source>
</evidence>
<evidence type="ECO:0000313" key="12">
    <source>
        <dbReference type="EMBL" id="KAA6356335.1"/>
    </source>
</evidence>
<dbReference type="AlphaFoldDB" id="A0A5J4TFQ9"/>
<evidence type="ECO:0000256" key="1">
    <source>
        <dbReference type="ARBA" id="ARBA00004123"/>
    </source>
</evidence>
<comment type="subunit">
    <text evidence="8">The nucleosome is a histone octamer containing two molecules each of H2A, H2B, H3 and H4 assembled in one H3-H4 heterotetramer and two H2A-H2B heterodimers. The octamer wraps approximately 147 bp of DNA.</text>
</comment>
<dbReference type="Proteomes" id="UP000324800">
    <property type="component" value="Unassembled WGS sequence"/>
</dbReference>
<dbReference type="Pfam" id="PF00125">
    <property type="entry name" value="Histone"/>
    <property type="match status" value="1"/>
</dbReference>
<comment type="caution">
    <text evidence="12">The sequence shown here is derived from an EMBL/GenBank/DDBJ whole genome shotgun (WGS) entry which is preliminary data.</text>
</comment>
<dbReference type="InterPro" id="IPR032454">
    <property type="entry name" value="Histone_H2A_C"/>
</dbReference>
<evidence type="ECO:0000256" key="4">
    <source>
        <dbReference type="ARBA" id="ARBA00022454"/>
    </source>
</evidence>
<dbReference type="InterPro" id="IPR007125">
    <property type="entry name" value="H2A/H2B/H3"/>
</dbReference>
<feature type="domain" description="Core Histone H2A/H2B/H3" evidence="10">
    <location>
        <begin position="35"/>
        <end position="114"/>
    </location>
</feature>
<keyword evidence="4 8" id="KW-0158">Chromosome</keyword>
<comment type="subcellular location">
    <subcellularLocation>
        <location evidence="2">Chromosome</location>
    </subcellularLocation>
    <subcellularLocation>
        <location evidence="1 8">Nucleus</location>
    </subcellularLocation>
</comment>
<dbReference type="OrthoDB" id="9421954at2759"/>
<dbReference type="CDD" id="cd00074">
    <property type="entry name" value="HFD_H2A"/>
    <property type="match status" value="1"/>
</dbReference>
<dbReference type="InterPro" id="IPR002119">
    <property type="entry name" value="Histone_H2A"/>
</dbReference>
<proteinExistence type="inferred from homology"/>
<feature type="compositionally biased region" description="Basic and acidic residues" evidence="9">
    <location>
        <begin position="34"/>
        <end position="46"/>
    </location>
</feature>
<evidence type="ECO:0000256" key="3">
    <source>
        <dbReference type="ARBA" id="ARBA00010691"/>
    </source>
</evidence>
<protein>
    <recommendedName>
        <fullName evidence="8">Histone H2A</fullName>
    </recommendedName>
</protein>
<dbReference type="GO" id="GO:0046982">
    <property type="term" value="F:protein heterodimerization activity"/>
    <property type="evidence" value="ECO:0007669"/>
    <property type="project" value="InterPro"/>
</dbReference>
<organism evidence="12 13">
    <name type="scientific">Streblomastix strix</name>
    <dbReference type="NCBI Taxonomy" id="222440"/>
    <lineage>
        <taxon>Eukaryota</taxon>
        <taxon>Metamonada</taxon>
        <taxon>Preaxostyla</taxon>
        <taxon>Oxymonadida</taxon>
        <taxon>Streblomastigidae</taxon>
        <taxon>Streblomastix</taxon>
    </lineage>
</organism>
<evidence type="ECO:0000259" key="11">
    <source>
        <dbReference type="Pfam" id="PF16211"/>
    </source>
</evidence>
<evidence type="ECO:0000256" key="8">
    <source>
        <dbReference type="RuleBase" id="RU003767"/>
    </source>
</evidence>
<dbReference type="GO" id="GO:0003677">
    <property type="term" value="F:DNA binding"/>
    <property type="evidence" value="ECO:0007669"/>
    <property type="project" value="UniProtKB-KW"/>
</dbReference>
<feature type="domain" description="Histone H2A C-terminal" evidence="11">
    <location>
        <begin position="117"/>
        <end position="149"/>
    </location>
</feature>
<comment type="similarity">
    <text evidence="3 8">Belongs to the histone H2A family.</text>
</comment>
<evidence type="ECO:0000256" key="7">
    <source>
        <dbReference type="ARBA" id="ARBA00023269"/>
    </source>
</evidence>
<dbReference type="Gene3D" id="1.10.20.10">
    <property type="entry name" value="Histone, subunit A"/>
    <property type="match status" value="1"/>
</dbReference>
<dbReference type="GO" id="GO:0000786">
    <property type="term" value="C:nucleosome"/>
    <property type="evidence" value="ECO:0007669"/>
    <property type="project" value="UniProtKB-KW"/>
</dbReference>
<sequence>MPAKKATETAKPATPVAEKKPRVEVAKKTVKGAKGGDKKTKSRSDRAGLQFPVGRIHRLLHKGHYAERIGAGAPVYLAAVLEYLTAEVLELAGNAARDHKKARIVPRHIQLAVRNDEELNKLLAHITVPSGGVLPNILAPLLPKHSKQGEEGASQVV</sequence>
<gene>
    <name evidence="12" type="ORF">EZS28_048138</name>
</gene>
<reference evidence="12 13" key="1">
    <citation type="submission" date="2019-03" db="EMBL/GenBank/DDBJ databases">
        <title>Single cell metagenomics reveals metabolic interactions within the superorganism composed of flagellate Streblomastix strix and complex community of Bacteroidetes bacteria on its surface.</title>
        <authorList>
            <person name="Treitli S.C."/>
            <person name="Kolisko M."/>
            <person name="Husnik F."/>
            <person name="Keeling P."/>
            <person name="Hampl V."/>
        </authorList>
    </citation>
    <scope>NUCLEOTIDE SEQUENCE [LARGE SCALE GENOMIC DNA]</scope>
    <source>
        <strain evidence="12">ST1C</strain>
    </source>
</reference>
<dbReference type="GO" id="GO:0005634">
    <property type="term" value="C:nucleus"/>
    <property type="evidence" value="ECO:0007669"/>
    <property type="project" value="UniProtKB-SubCell"/>
</dbReference>